<accession>A0A8H5FTT3</accession>
<gene>
    <name evidence="2" type="ORF">D9756_009843</name>
</gene>
<organism evidence="2 3">
    <name type="scientific">Leucocoprinus leucothites</name>
    <dbReference type="NCBI Taxonomy" id="201217"/>
    <lineage>
        <taxon>Eukaryota</taxon>
        <taxon>Fungi</taxon>
        <taxon>Dikarya</taxon>
        <taxon>Basidiomycota</taxon>
        <taxon>Agaricomycotina</taxon>
        <taxon>Agaricomycetes</taxon>
        <taxon>Agaricomycetidae</taxon>
        <taxon>Agaricales</taxon>
        <taxon>Agaricineae</taxon>
        <taxon>Agaricaceae</taxon>
        <taxon>Leucocoprinus</taxon>
    </lineage>
</organism>
<keyword evidence="3" id="KW-1185">Reference proteome</keyword>
<proteinExistence type="predicted"/>
<evidence type="ECO:0000256" key="1">
    <source>
        <dbReference type="SAM" id="MobiDB-lite"/>
    </source>
</evidence>
<comment type="caution">
    <text evidence="2">The sequence shown here is derived from an EMBL/GenBank/DDBJ whole genome shotgun (WGS) entry which is preliminary data.</text>
</comment>
<name>A0A8H5FTT3_9AGAR</name>
<evidence type="ECO:0000313" key="3">
    <source>
        <dbReference type="Proteomes" id="UP000559027"/>
    </source>
</evidence>
<feature type="compositionally biased region" description="Polar residues" evidence="1">
    <location>
        <begin position="77"/>
        <end position="91"/>
    </location>
</feature>
<dbReference type="AlphaFoldDB" id="A0A8H5FTT3"/>
<dbReference type="Proteomes" id="UP000559027">
    <property type="component" value="Unassembled WGS sequence"/>
</dbReference>
<evidence type="ECO:0000313" key="2">
    <source>
        <dbReference type="EMBL" id="KAF5348809.1"/>
    </source>
</evidence>
<protein>
    <submittedName>
        <fullName evidence="2">Uncharacterized protein</fullName>
    </submittedName>
</protein>
<feature type="region of interest" description="Disordered" evidence="1">
    <location>
        <begin position="77"/>
        <end position="101"/>
    </location>
</feature>
<reference evidence="2 3" key="1">
    <citation type="journal article" date="2020" name="ISME J.">
        <title>Uncovering the hidden diversity of litter-decomposition mechanisms in mushroom-forming fungi.</title>
        <authorList>
            <person name="Floudas D."/>
            <person name="Bentzer J."/>
            <person name="Ahren D."/>
            <person name="Johansson T."/>
            <person name="Persson P."/>
            <person name="Tunlid A."/>
        </authorList>
    </citation>
    <scope>NUCLEOTIDE SEQUENCE [LARGE SCALE GENOMIC DNA]</scope>
    <source>
        <strain evidence="2 3">CBS 146.42</strain>
    </source>
</reference>
<dbReference type="EMBL" id="JAACJO010000018">
    <property type="protein sequence ID" value="KAF5348809.1"/>
    <property type="molecule type" value="Genomic_DNA"/>
</dbReference>
<sequence>MPWANAYAGAEVRALIIYVLTSGTTSVTLDGSILLSTTLSTLIFPSPRAFPPTDAPQLCLRSSLNTTRYVLVSTPTSLNTPVDAEPSNNDAPATLPHLESI</sequence>